<dbReference type="EMBL" id="QWGB01000014">
    <property type="protein sequence ID" value="RIJ20667.1"/>
    <property type="molecule type" value="Genomic_DNA"/>
</dbReference>
<proteinExistence type="predicted"/>
<name>A0A399QT06_9PROT</name>
<dbReference type="OrthoDB" id="7173834at2"/>
<organism evidence="1 2">
    <name type="scientific">Henriciella barbarensis</name>
    <dbReference type="NCBI Taxonomy" id="86342"/>
    <lineage>
        <taxon>Bacteria</taxon>
        <taxon>Pseudomonadati</taxon>
        <taxon>Pseudomonadota</taxon>
        <taxon>Alphaproteobacteria</taxon>
        <taxon>Hyphomonadales</taxon>
        <taxon>Hyphomonadaceae</taxon>
        <taxon>Henriciella</taxon>
    </lineage>
</organism>
<evidence type="ECO:0000313" key="2">
    <source>
        <dbReference type="Proteomes" id="UP000265431"/>
    </source>
</evidence>
<accession>A0A399QT06</accession>
<gene>
    <name evidence="1" type="ORF">D1224_14545</name>
</gene>
<sequence length="96" mass="11334">MKPRVTVSINRDGQFELYLNESGRDLLVAELQKLDRKWEHFHLDNFGDPAIEFATDVPLSVVPYGEEDKVFKHGKVLLRPDEWDEEYYPHVMKTED</sequence>
<protein>
    <submittedName>
        <fullName evidence="1">Uncharacterized protein</fullName>
    </submittedName>
</protein>
<comment type="caution">
    <text evidence="1">The sequence shown here is derived from an EMBL/GenBank/DDBJ whole genome shotgun (WGS) entry which is preliminary data.</text>
</comment>
<dbReference type="AlphaFoldDB" id="A0A399QT06"/>
<reference evidence="1 2" key="1">
    <citation type="submission" date="2018-08" db="EMBL/GenBank/DDBJ databases">
        <title>Henriciella mobilis sp. nov., isolated from seawater.</title>
        <authorList>
            <person name="Cheng H."/>
            <person name="Wu Y.-H."/>
            <person name="Xu X.-W."/>
            <person name="Guo L.-L."/>
        </authorList>
    </citation>
    <scope>NUCLEOTIDE SEQUENCE [LARGE SCALE GENOMIC DNA]</scope>
    <source>
        <strain evidence="1 2">CCUG66934</strain>
    </source>
</reference>
<keyword evidence="2" id="KW-1185">Reference proteome</keyword>
<dbReference type="Proteomes" id="UP000265431">
    <property type="component" value="Unassembled WGS sequence"/>
</dbReference>
<evidence type="ECO:0000313" key="1">
    <source>
        <dbReference type="EMBL" id="RIJ20667.1"/>
    </source>
</evidence>